<proteinExistence type="predicted"/>
<organism evidence="1 2">
    <name type="scientific">Rhizophagus irregularis</name>
    <dbReference type="NCBI Taxonomy" id="588596"/>
    <lineage>
        <taxon>Eukaryota</taxon>
        <taxon>Fungi</taxon>
        <taxon>Fungi incertae sedis</taxon>
        <taxon>Mucoromycota</taxon>
        <taxon>Glomeromycotina</taxon>
        <taxon>Glomeromycetes</taxon>
        <taxon>Glomerales</taxon>
        <taxon>Glomeraceae</taxon>
        <taxon>Rhizophagus</taxon>
    </lineage>
</organism>
<dbReference type="AlphaFoldDB" id="A0A916E912"/>
<evidence type="ECO:0000313" key="2">
    <source>
        <dbReference type="Proteomes" id="UP000684084"/>
    </source>
</evidence>
<sequence>MSSSQVEKRRYKELYNNAPTAYVHVYFTPKCSNSVVQNGLNQEFLLENLVLIETLPRKSVVHFKLILPFMVNSIDILNSVTRLCIIFIQTMEKANGPKGVD</sequence>
<gene>
    <name evidence="1" type="ORF">CHRIB12_LOCUS12518</name>
</gene>
<name>A0A916E912_9GLOM</name>
<protein>
    <submittedName>
        <fullName evidence="1">Uncharacterized protein</fullName>
    </submittedName>
</protein>
<reference evidence="1" key="1">
    <citation type="submission" date="2020-05" db="EMBL/GenBank/DDBJ databases">
        <authorList>
            <person name="Rincon C."/>
            <person name="Sanders R I."/>
            <person name="Robbins C."/>
            <person name="Chaturvedi A."/>
        </authorList>
    </citation>
    <scope>NUCLEOTIDE SEQUENCE</scope>
    <source>
        <strain evidence="1">CHB12</strain>
    </source>
</reference>
<accession>A0A916E912</accession>
<dbReference type="EMBL" id="CAGKOT010000027">
    <property type="protein sequence ID" value="CAB5370102.1"/>
    <property type="molecule type" value="Genomic_DNA"/>
</dbReference>
<dbReference type="Proteomes" id="UP000684084">
    <property type="component" value="Unassembled WGS sequence"/>
</dbReference>
<comment type="caution">
    <text evidence="1">The sequence shown here is derived from an EMBL/GenBank/DDBJ whole genome shotgun (WGS) entry which is preliminary data.</text>
</comment>
<evidence type="ECO:0000313" key="1">
    <source>
        <dbReference type="EMBL" id="CAB5370102.1"/>
    </source>
</evidence>